<proteinExistence type="predicted"/>
<dbReference type="Gramene" id="ESQ33085">
    <property type="protein sequence ID" value="ESQ33085"/>
    <property type="gene ID" value="EUTSA_v10005433mg"/>
</dbReference>
<evidence type="ECO:0000313" key="1">
    <source>
        <dbReference type="EMBL" id="ESQ33085.1"/>
    </source>
</evidence>
<dbReference type="AlphaFoldDB" id="V4K697"/>
<dbReference type="STRING" id="72664.V4K697"/>
<gene>
    <name evidence="1" type="ORF">EUTSA_v10005433mg</name>
</gene>
<keyword evidence="2" id="KW-1185">Reference proteome</keyword>
<evidence type="ECO:0000313" key="2">
    <source>
        <dbReference type="Proteomes" id="UP000030689"/>
    </source>
</evidence>
<accession>V4K697</accession>
<dbReference type="InterPro" id="IPR025886">
    <property type="entry name" value="PP2-like"/>
</dbReference>
<name>V4K697_EUTSA</name>
<dbReference type="Pfam" id="PF14299">
    <property type="entry name" value="PP2"/>
    <property type="match status" value="1"/>
</dbReference>
<dbReference type="PANTHER" id="PTHR32278:SF57">
    <property type="entry name" value="F-BOX PROTEIN PP2-B2-RELATED"/>
    <property type="match status" value="1"/>
</dbReference>
<organism evidence="1 2">
    <name type="scientific">Eutrema salsugineum</name>
    <name type="common">Saltwater cress</name>
    <name type="synonym">Sisymbrium salsugineum</name>
    <dbReference type="NCBI Taxonomy" id="72664"/>
    <lineage>
        <taxon>Eukaryota</taxon>
        <taxon>Viridiplantae</taxon>
        <taxon>Streptophyta</taxon>
        <taxon>Embryophyta</taxon>
        <taxon>Tracheophyta</taxon>
        <taxon>Spermatophyta</taxon>
        <taxon>Magnoliopsida</taxon>
        <taxon>eudicotyledons</taxon>
        <taxon>Gunneridae</taxon>
        <taxon>Pentapetalae</taxon>
        <taxon>rosids</taxon>
        <taxon>malvids</taxon>
        <taxon>Brassicales</taxon>
        <taxon>Brassicaceae</taxon>
        <taxon>Eutremeae</taxon>
        <taxon>Eutrema</taxon>
    </lineage>
</organism>
<protein>
    <submittedName>
        <fullName evidence="1">Uncharacterized protein</fullName>
    </submittedName>
</protein>
<dbReference type="PANTHER" id="PTHR32278">
    <property type="entry name" value="F-BOX DOMAIN-CONTAINING PROTEIN"/>
    <property type="match status" value="1"/>
</dbReference>
<sequence>MYITWGNSPQHWQWISIPESRFEKIAELLDGCWLNIRAGMHTRYLSPETLYSVYIVFKTKNGCTGLEDVPVEVGVRLIGQISSEKLIYFVGPSEVTVVEIDSPYRKSGLIIQGIEFRPAKA</sequence>
<dbReference type="Proteomes" id="UP000030689">
    <property type="component" value="Unassembled WGS sequence"/>
</dbReference>
<dbReference type="KEGG" id="eus:EUTSA_v10005433mg"/>
<reference evidence="1 2" key="1">
    <citation type="journal article" date="2013" name="Front. Plant Sci.">
        <title>The Reference Genome of the Halophytic Plant Eutrema salsugineum.</title>
        <authorList>
            <person name="Yang R."/>
            <person name="Jarvis D.E."/>
            <person name="Chen H."/>
            <person name="Beilstein M.A."/>
            <person name="Grimwood J."/>
            <person name="Jenkins J."/>
            <person name="Shu S."/>
            <person name="Prochnik S."/>
            <person name="Xin M."/>
            <person name="Ma C."/>
            <person name="Schmutz J."/>
            <person name="Wing R.A."/>
            <person name="Mitchell-Olds T."/>
            <person name="Schumaker K.S."/>
            <person name="Wang X."/>
        </authorList>
    </citation>
    <scope>NUCLEOTIDE SEQUENCE [LARGE SCALE GENOMIC DNA]</scope>
</reference>
<dbReference type="EMBL" id="KI517748">
    <property type="protein sequence ID" value="ESQ33085.1"/>
    <property type="molecule type" value="Genomic_DNA"/>
</dbReference>